<keyword evidence="1" id="KW-1133">Transmembrane helix</keyword>
<dbReference type="InterPro" id="IPR036465">
    <property type="entry name" value="vWFA_dom_sf"/>
</dbReference>
<reference evidence="3 4" key="1">
    <citation type="submission" date="2019-05" db="EMBL/GenBank/DDBJ databases">
        <title>Roseovarius bejariae sp. nov., a moderately halophylic bacterium isolated from a saline soil in Rambla Salada (Murcia).</title>
        <authorList>
            <person name="Castro D.J."/>
            <person name="Gomez-Altuve A."/>
            <person name="Reina J.C."/>
            <person name="Rodriguez M."/>
            <person name="Sampedro I."/>
            <person name="Llamas I."/>
            <person name="Martinez-Checa F."/>
        </authorList>
    </citation>
    <scope>NUCLEOTIDE SEQUENCE [LARGE SCALE GENOMIC DNA]</scope>
    <source>
        <strain evidence="3 4">A21</strain>
    </source>
</reference>
<evidence type="ECO:0000313" key="3">
    <source>
        <dbReference type="EMBL" id="MRU16470.1"/>
    </source>
</evidence>
<accession>A0A844D0W3</accession>
<dbReference type="SUPFAM" id="SSF53300">
    <property type="entry name" value="vWA-like"/>
    <property type="match status" value="1"/>
</dbReference>
<feature type="domain" description="Putative Flp pilus-assembly TadG-like N-terminal" evidence="2">
    <location>
        <begin position="32"/>
        <end position="78"/>
    </location>
</feature>
<organism evidence="3 4">
    <name type="scientific">Roseovarius bejariae</name>
    <dbReference type="NCBI Taxonomy" id="2576383"/>
    <lineage>
        <taxon>Bacteria</taxon>
        <taxon>Pseudomonadati</taxon>
        <taxon>Pseudomonadota</taxon>
        <taxon>Alphaproteobacteria</taxon>
        <taxon>Rhodobacterales</taxon>
        <taxon>Roseobacteraceae</taxon>
        <taxon>Roseovarius</taxon>
    </lineage>
</organism>
<name>A0A844D0W3_9RHOB</name>
<dbReference type="Proteomes" id="UP000564704">
    <property type="component" value="Unassembled WGS sequence"/>
</dbReference>
<dbReference type="RefSeq" id="WP_154152768.1">
    <property type="nucleotide sequence ID" value="NZ_SZWE01000001.1"/>
</dbReference>
<dbReference type="Gene3D" id="3.40.50.410">
    <property type="entry name" value="von Willebrand factor, type A domain"/>
    <property type="match status" value="1"/>
</dbReference>
<keyword evidence="4" id="KW-1185">Reference proteome</keyword>
<proteinExistence type="predicted"/>
<dbReference type="InterPro" id="IPR028087">
    <property type="entry name" value="Tad_N"/>
</dbReference>
<protein>
    <submittedName>
        <fullName evidence="3">VWA domain-containing protein</fullName>
    </submittedName>
</protein>
<dbReference type="OrthoDB" id="7522752at2"/>
<dbReference type="EMBL" id="SZWE01000001">
    <property type="protein sequence ID" value="MRU16470.1"/>
    <property type="molecule type" value="Genomic_DNA"/>
</dbReference>
<evidence type="ECO:0000259" key="2">
    <source>
        <dbReference type="Pfam" id="PF13400"/>
    </source>
</evidence>
<sequence>MRTINLKSRCKKLAGVHTRLIASKRFRHDEDGGATLLTLYLLFIILLIASFGVDVMRQEMHRAKLQANLDAAVLSAATVPYDEDPDTPDAEDRLKDHFKKAGLEDALHAINEGDIVVTQASAKVSASASETLDTHLMRLTGVETLSAAAASTARTSVQQLEIALVLDVSGSMAGDRLDALQDAAKDFVTQILNNSEGGKVAFSIVPYSFNAPPPAAIYNALSANTTHHYTRCLSFDDGDFADPYIDPDRDYAQTIYTSVDYGSWNNADFGTVGNGDIENGYSSAYNSSCYADPRFEILAYSSNEADLHDKIDALTAAGGTSSDMGVKWGAALLDPKFQPVATALQANTQDIPEVDNDGNLTTTHTMLVDSDFETLPESYSSPKAMKIMVVMGDGANSNTYLLSDPNNLLDPDVPESHASSDYRGPNSNLYLLNEPAAAETEMVFVRATTPWGHVSYSEWLCGAYWYWTCEYNEVEVGADMTGQPEPSFYLYSPSSHEYIKLDPDQGFSDGDRYSTSEFNAKIDELTEYNGNLSNLSAGFNVAVDTIDLAEETLDYVEENFTQPEDKFYERFSWEEAWGLMTPYEYGDISGDWGAYNQYNSGSSSRLTPYEKNSRMEDVCNAADNEGVTIYTIAFELGEGDTAAEELEKCASTPANHFISTTLDINQTFGAIASNVMALKLTQ</sequence>
<dbReference type="AlphaFoldDB" id="A0A844D0W3"/>
<dbReference type="Pfam" id="PF13400">
    <property type="entry name" value="Tad"/>
    <property type="match status" value="1"/>
</dbReference>
<evidence type="ECO:0000313" key="4">
    <source>
        <dbReference type="Proteomes" id="UP000564704"/>
    </source>
</evidence>
<feature type="transmembrane region" description="Helical" evidence="1">
    <location>
        <begin position="34"/>
        <end position="53"/>
    </location>
</feature>
<gene>
    <name evidence="3" type="ORF">FDP25_13590</name>
</gene>
<keyword evidence="1" id="KW-0472">Membrane</keyword>
<comment type="caution">
    <text evidence="3">The sequence shown here is derived from an EMBL/GenBank/DDBJ whole genome shotgun (WGS) entry which is preliminary data.</text>
</comment>
<dbReference type="CDD" id="cd00198">
    <property type="entry name" value="vWFA"/>
    <property type="match status" value="1"/>
</dbReference>
<evidence type="ECO:0000256" key="1">
    <source>
        <dbReference type="SAM" id="Phobius"/>
    </source>
</evidence>
<keyword evidence="1" id="KW-0812">Transmembrane</keyword>